<dbReference type="Pfam" id="PF26373">
    <property type="entry name" value="MamC"/>
    <property type="match status" value="1"/>
</dbReference>
<keyword evidence="1" id="KW-0472">Membrane</keyword>
<evidence type="ECO:0000256" key="1">
    <source>
        <dbReference type="SAM" id="Phobius"/>
    </source>
</evidence>
<dbReference type="RefSeq" id="WP_115551555.1">
    <property type="nucleotide sequence ID" value="NZ_CAONBV010000022.1"/>
</dbReference>
<proteinExistence type="predicted"/>
<dbReference type="GeneID" id="82535684"/>
<dbReference type="InterPro" id="IPR058956">
    <property type="entry name" value="MamC"/>
</dbReference>
<comment type="caution">
    <text evidence="2">The sequence shown here is derived from an EMBL/GenBank/DDBJ whole genome shotgun (WGS) entry which is preliminary data.</text>
</comment>
<dbReference type="AlphaFoldDB" id="A0A3D8IEQ5"/>
<gene>
    <name evidence="2" type="ORF">CQA43_05205</name>
</gene>
<reference evidence="2 3" key="1">
    <citation type="submission" date="2018-04" db="EMBL/GenBank/DDBJ databases">
        <title>Novel Campyloabacter and Helicobacter Species and Strains.</title>
        <authorList>
            <person name="Mannion A.J."/>
            <person name="Shen Z."/>
            <person name="Fox J.G."/>
        </authorList>
    </citation>
    <scope>NUCLEOTIDE SEQUENCE [LARGE SCALE GENOMIC DNA]</scope>
    <source>
        <strain evidence="2 3">MIT 99-5101</strain>
    </source>
</reference>
<evidence type="ECO:0000313" key="3">
    <source>
        <dbReference type="Proteomes" id="UP000256650"/>
    </source>
</evidence>
<dbReference type="OrthoDB" id="5327756at2"/>
<feature type="transmembrane region" description="Helical" evidence="1">
    <location>
        <begin position="44"/>
        <end position="66"/>
    </location>
</feature>
<evidence type="ECO:0000313" key="2">
    <source>
        <dbReference type="EMBL" id="RDU63021.1"/>
    </source>
</evidence>
<feature type="transmembrane region" description="Helical" evidence="1">
    <location>
        <begin position="78"/>
        <end position="100"/>
    </location>
</feature>
<evidence type="ECO:0008006" key="4">
    <source>
        <dbReference type="Google" id="ProtNLM"/>
    </source>
</evidence>
<keyword evidence="1" id="KW-1133">Transmembrane helix</keyword>
<accession>A0A3D8IEQ5</accession>
<dbReference type="EMBL" id="NXLS01000004">
    <property type="protein sequence ID" value="RDU63021.1"/>
    <property type="molecule type" value="Genomic_DNA"/>
</dbReference>
<feature type="transmembrane region" description="Helical" evidence="1">
    <location>
        <begin position="12"/>
        <end position="32"/>
    </location>
</feature>
<name>A0A3D8IEQ5_9HELI</name>
<protein>
    <recommendedName>
        <fullName evidence="4">Ammonium transporter</fullName>
    </recommendedName>
</protein>
<organism evidence="2 3">
    <name type="scientific">Helicobacter ganmani</name>
    <dbReference type="NCBI Taxonomy" id="60246"/>
    <lineage>
        <taxon>Bacteria</taxon>
        <taxon>Pseudomonadati</taxon>
        <taxon>Campylobacterota</taxon>
        <taxon>Epsilonproteobacteria</taxon>
        <taxon>Campylobacterales</taxon>
        <taxon>Helicobacteraceae</taxon>
        <taxon>Helicobacter</taxon>
    </lineage>
</organism>
<sequence>MIINTGMPRSITGHALSGGVIALILSGAYEILKVQKGEISQKEALKNTAVATLEGGIITACGIAAANSLGNTQLPLKSLLEATTLVAIGVVSIYGIQALANPKKES</sequence>
<dbReference type="Proteomes" id="UP000256650">
    <property type="component" value="Unassembled WGS sequence"/>
</dbReference>
<keyword evidence="1" id="KW-0812">Transmembrane</keyword>
<keyword evidence="3" id="KW-1185">Reference proteome</keyword>